<evidence type="ECO:0000313" key="2">
    <source>
        <dbReference type="Proteomes" id="UP000245252"/>
    </source>
</evidence>
<dbReference type="AlphaFoldDB" id="A0A2U2DL66"/>
<dbReference type="Proteomes" id="UP000245252">
    <property type="component" value="Unassembled WGS sequence"/>
</dbReference>
<sequence>MQEHLTDEQLRQIEAYEAECPRGVYWIPFEFGFSPLSDAQTSLERQPPAIAEMLSEVKIGSIYERQMFEIVSGAPCGAAFVAEVEGRDKTFVSMLVSTSLEDGKPVTYCYGPAVPTIVTADTPDEAIDLAYEQWEADGLLEWMYGGEADPEAA</sequence>
<protein>
    <submittedName>
        <fullName evidence="1">Uncharacterized protein</fullName>
    </submittedName>
</protein>
<comment type="caution">
    <text evidence="1">The sequence shown here is derived from an EMBL/GenBank/DDBJ whole genome shotgun (WGS) entry which is preliminary data.</text>
</comment>
<accession>A0A2U2DL66</accession>
<reference evidence="1 2" key="1">
    <citation type="submission" date="2018-05" db="EMBL/GenBank/DDBJ databases">
        <title>The draft genome of strain NS-104.</title>
        <authorList>
            <person name="Hang P."/>
            <person name="Jiang J."/>
        </authorList>
    </citation>
    <scope>NUCLEOTIDE SEQUENCE [LARGE SCALE GENOMIC DNA]</scope>
    <source>
        <strain evidence="1 2">NS-104</strain>
    </source>
</reference>
<organism evidence="1 2">
    <name type="scientific">Metarhizobium album</name>
    <dbReference type="NCBI Taxonomy" id="2182425"/>
    <lineage>
        <taxon>Bacteria</taxon>
        <taxon>Pseudomonadati</taxon>
        <taxon>Pseudomonadota</taxon>
        <taxon>Alphaproteobacteria</taxon>
        <taxon>Hyphomicrobiales</taxon>
        <taxon>Rhizobiaceae</taxon>
        <taxon>Metarhizobium</taxon>
    </lineage>
</organism>
<name>A0A2U2DL66_9HYPH</name>
<evidence type="ECO:0000313" key="1">
    <source>
        <dbReference type="EMBL" id="PWE54033.1"/>
    </source>
</evidence>
<gene>
    <name evidence="1" type="ORF">DEM27_22205</name>
</gene>
<proteinExistence type="predicted"/>
<keyword evidence="2" id="KW-1185">Reference proteome</keyword>
<dbReference type="RefSeq" id="WP_109460440.1">
    <property type="nucleotide sequence ID" value="NZ_QFBC01000012.1"/>
</dbReference>
<dbReference type="EMBL" id="QFBC01000012">
    <property type="protein sequence ID" value="PWE54033.1"/>
    <property type="molecule type" value="Genomic_DNA"/>
</dbReference>